<comment type="subcellular location">
    <subcellularLocation>
        <location evidence="4">Cytoplasm</location>
    </subcellularLocation>
</comment>
<comment type="function">
    <text evidence="4">Functions in the N-end rule pathway of protein degradation where it conjugates Leu from its aminoacyl-tRNA to the N-termini of proteins containing an N-terminal aspartate or glutamate.</text>
</comment>
<dbReference type="HOGENOM" id="CLU_077607_0_0_12"/>
<protein>
    <recommendedName>
        <fullName evidence="4">Aspartate/glutamate leucyltransferase</fullName>
        <ecNumber evidence="4">2.3.2.29</ecNumber>
    </recommendedName>
</protein>
<dbReference type="Pfam" id="PF04376">
    <property type="entry name" value="ATE_N"/>
    <property type="match status" value="1"/>
</dbReference>
<evidence type="ECO:0000259" key="5">
    <source>
        <dbReference type="Pfam" id="PF04376"/>
    </source>
</evidence>
<sequence>MADRRHHRFENPLELLRRRDLLLPGGAEPCPYLEGRTWATEGLVASVMDGSLYEALLPYGLRRSGSYFYRNVCPGCTACIPLRVDATRFRPSKSQRRVLKKNRDVRIIVGTPNFDPEVYLLYRTYVSRWHKRPAPDEEEFRHFLCISPVETHLMRYYVEDRLVGAGWVDILPHGISSVYFAFHPDERARSLGTFSIMKEIEYARLLDKRWLYLGFYVAESRKMNYKARFRPHQLALDGRWIPNE</sequence>
<dbReference type="InterPro" id="IPR007472">
    <property type="entry name" value="N-end_Aminoacyl_Trfase_C"/>
</dbReference>
<evidence type="ECO:0000313" key="8">
    <source>
        <dbReference type="Proteomes" id="UP000001296"/>
    </source>
</evidence>
<keyword evidence="1 4" id="KW-0963">Cytoplasm</keyword>
<dbReference type="GO" id="GO:0005737">
    <property type="term" value="C:cytoplasm"/>
    <property type="evidence" value="ECO:0007669"/>
    <property type="project" value="UniProtKB-SubCell"/>
</dbReference>
<proteinExistence type="inferred from homology"/>
<dbReference type="InterPro" id="IPR007471">
    <property type="entry name" value="N-end_Aminoacyl_Trfase_N"/>
</dbReference>
<dbReference type="InterPro" id="IPR030700">
    <property type="entry name" value="N-end_Aminoacyl_Trfase"/>
</dbReference>
<dbReference type="AlphaFoldDB" id="E0RNN6"/>
<comment type="similarity">
    <text evidence="4">Belongs to the R-transferase family. Bpt subfamily.</text>
</comment>
<dbReference type="GO" id="GO:0008914">
    <property type="term" value="F:leucyl-tRNA--protein transferase activity"/>
    <property type="evidence" value="ECO:0007669"/>
    <property type="project" value="UniProtKB-UniRule"/>
</dbReference>
<organism evidence="7 8">
    <name type="scientific">Winmispira thermophila (strain ATCC 49972 / DSM 6192 / RI 19.B1)</name>
    <name type="common">Spirochaeta thermophila</name>
    <dbReference type="NCBI Taxonomy" id="665571"/>
    <lineage>
        <taxon>Bacteria</taxon>
        <taxon>Pseudomonadati</taxon>
        <taxon>Spirochaetota</taxon>
        <taxon>Spirochaetia</taxon>
        <taxon>Winmispirales</taxon>
        <taxon>Winmispiraceae</taxon>
        <taxon>Winmispira</taxon>
    </lineage>
</organism>
<comment type="catalytic activity">
    <reaction evidence="4">
        <text>N-terminal L-aspartyl-[protein] + L-leucyl-tRNA(Leu) = N-terminal L-leucyl-L-aspartyl-[protein] + tRNA(Leu) + H(+)</text>
        <dbReference type="Rhea" id="RHEA:50420"/>
        <dbReference type="Rhea" id="RHEA-COMP:9613"/>
        <dbReference type="Rhea" id="RHEA-COMP:9622"/>
        <dbReference type="Rhea" id="RHEA-COMP:12669"/>
        <dbReference type="Rhea" id="RHEA-COMP:12674"/>
        <dbReference type="ChEBI" id="CHEBI:15378"/>
        <dbReference type="ChEBI" id="CHEBI:64720"/>
        <dbReference type="ChEBI" id="CHEBI:78442"/>
        <dbReference type="ChEBI" id="CHEBI:78494"/>
        <dbReference type="ChEBI" id="CHEBI:133042"/>
        <dbReference type="EC" id="2.3.2.29"/>
    </reaction>
</comment>
<gene>
    <name evidence="4" type="primary">bpt</name>
    <name evidence="7" type="ordered locus">STHERM_c16890</name>
</gene>
<evidence type="ECO:0000256" key="2">
    <source>
        <dbReference type="ARBA" id="ARBA00022679"/>
    </source>
</evidence>
<reference key="1">
    <citation type="submission" date="2009-08" db="EMBL/GenBank/DDBJ databases">
        <title>The genome sequence of Spirochaeta thermophila DSM6192.</title>
        <authorList>
            <person name="Angelov A."/>
            <person name="Mientus M."/>
            <person name="Wittenberg S."/>
            <person name="Lehmann R."/>
            <person name="Liesegang H."/>
            <person name="Daniel R."/>
            <person name="Liebl W."/>
        </authorList>
    </citation>
    <scope>NUCLEOTIDE SEQUENCE</scope>
    <source>
        <strain>DSM 6192</strain>
    </source>
</reference>
<dbReference type="NCBIfam" id="NF002346">
    <property type="entry name" value="PRK01305.2-3"/>
    <property type="match status" value="1"/>
</dbReference>
<accession>E0RNN6</accession>
<dbReference type="EC" id="2.3.2.29" evidence="4"/>
<evidence type="ECO:0000259" key="6">
    <source>
        <dbReference type="Pfam" id="PF04377"/>
    </source>
</evidence>
<evidence type="ECO:0000313" key="7">
    <source>
        <dbReference type="EMBL" id="ADN02627.1"/>
    </source>
</evidence>
<dbReference type="PaxDb" id="665571-STHERM_c16890"/>
<dbReference type="PANTHER" id="PTHR21367:SF1">
    <property type="entry name" value="ARGINYL-TRNA--PROTEIN TRANSFERASE 1"/>
    <property type="match status" value="1"/>
</dbReference>
<dbReference type="Pfam" id="PF04377">
    <property type="entry name" value="ATE_C"/>
    <property type="match status" value="1"/>
</dbReference>
<dbReference type="HAMAP" id="MF_00689">
    <property type="entry name" value="Bpt"/>
    <property type="match status" value="1"/>
</dbReference>
<dbReference type="GO" id="GO:0071596">
    <property type="term" value="P:ubiquitin-dependent protein catabolic process via the N-end rule pathway"/>
    <property type="evidence" value="ECO:0007669"/>
    <property type="project" value="InterPro"/>
</dbReference>
<evidence type="ECO:0000256" key="4">
    <source>
        <dbReference type="HAMAP-Rule" id="MF_00689"/>
    </source>
</evidence>
<dbReference type="Proteomes" id="UP000001296">
    <property type="component" value="Chromosome"/>
</dbReference>
<feature type="domain" description="N-end rule aminoacyl transferase C-terminal" evidence="6">
    <location>
        <begin position="118"/>
        <end position="234"/>
    </location>
</feature>
<name>E0RNN6_WINT6</name>
<dbReference type="KEGG" id="sta:STHERM_c16890"/>
<comment type="catalytic activity">
    <reaction evidence="4">
        <text>N-terminal L-glutamyl-[protein] + L-leucyl-tRNA(Leu) = N-terminal L-leucyl-L-glutamyl-[protein] + tRNA(Leu) + H(+)</text>
        <dbReference type="Rhea" id="RHEA:50412"/>
        <dbReference type="Rhea" id="RHEA-COMP:9613"/>
        <dbReference type="Rhea" id="RHEA-COMP:9622"/>
        <dbReference type="Rhea" id="RHEA-COMP:12664"/>
        <dbReference type="Rhea" id="RHEA-COMP:12668"/>
        <dbReference type="ChEBI" id="CHEBI:15378"/>
        <dbReference type="ChEBI" id="CHEBI:64721"/>
        <dbReference type="ChEBI" id="CHEBI:78442"/>
        <dbReference type="ChEBI" id="CHEBI:78494"/>
        <dbReference type="ChEBI" id="CHEBI:133041"/>
        <dbReference type="EC" id="2.3.2.29"/>
    </reaction>
</comment>
<keyword evidence="3 4" id="KW-0012">Acyltransferase</keyword>
<dbReference type="eggNOG" id="COG2935">
    <property type="taxonomic scope" value="Bacteria"/>
</dbReference>
<dbReference type="InterPro" id="IPR016181">
    <property type="entry name" value="Acyl_CoA_acyltransferase"/>
</dbReference>
<dbReference type="RefSeq" id="WP_013314466.1">
    <property type="nucleotide sequence ID" value="NC_014484.1"/>
</dbReference>
<evidence type="ECO:0000256" key="1">
    <source>
        <dbReference type="ARBA" id="ARBA00022490"/>
    </source>
</evidence>
<dbReference type="InterPro" id="IPR017138">
    <property type="entry name" value="Asp_Glu_LeuTrfase"/>
</dbReference>
<keyword evidence="2 4" id="KW-0808">Transferase</keyword>
<dbReference type="PIRSF" id="PIRSF037208">
    <property type="entry name" value="ATE_pro_prd"/>
    <property type="match status" value="1"/>
</dbReference>
<dbReference type="PANTHER" id="PTHR21367">
    <property type="entry name" value="ARGININE-TRNA-PROTEIN TRANSFERASE 1"/>
    <property type="match status" value="1"/>
</dbReference>
<feature type="domain" description="N-end aminoacyl transferase N-terminal" evidence="5">
    <location>
        <begin position="29"/>
        <end position="97"/>
    </location>
</feature>
<dbReference type="EMBL" id="CP001698">
    <property type="protein sequence ID" value="ADN02627.1"/>
    <property type="molecule type" value="Genomic_DNA"/>
</dbReference>
<dbReference type="GO" id="GO:0004057">
    <property type="term" value="F:arginyl-tRNA--protein transferase activity"/>
    <property type="evidence" value="ECO:0007669"/>
    <property type="project" value="InterPro"/>
</dbReference>
<evidence type="ECO:0000256" key="3">
    <source>
        <dbReference type="ARBA" id="ARBA00023315"/>
    </source>
</evidence>
<dbReference type="SUPFAM" id="SSF55729">
    <property type="entry name" value="Acyl-CoA N-acyltransferases (Nat)"/>
    <property type="match status" value="1"/>
</dbReference>
<reference evidence="7 8" key="2">
    <citation type="journal article" date="2010" name="J. Bacteriol.">
        <title>Genome sequence of the polysaccharide-degrading, thermophilic anaerobe Spirochaeta thermophila DSM 6192.</title>
        <authorList>
            <person name="Angelov A."/>
            <person name="Liebl S."/>
            <person name="Ballschmiter M."/>
            <person name="Bomeke M."/>
            <person name="Lehmann R."/>
            <person name="Liesegang H."/>
            <person name="Daniel R."/>
            <person name="Liebl W."/>
        </authorList>
    </citation>
    <scope>NUCLEOTIDE SEQUENCE [LARGE SCALE GENOMIC DNA]</scope>
    <source>
        <strain evidence="8">ATCC 49972 / DSM 6192 / RI 19.B1</strain>
    </source>
</reference>